<evidence type="ECO:0000313" key="1">
    <source>
        <dbReference type="EMBL" id="MDT0554495.1"/>
    </source>
</evidence>
<name>A0ABU2Y8K0_9FLAO</name>
<proteinExistence type="predicted"/>
<accession>A0ABU2Y8K0</accession>
<evidence type="ECO:0000313" key="2">
    <source>
        <dbReference type="Proteomes" id="UP001254488"/>
    </source>
</evidence>
<organism evidence="1 2">
    <name type="scientific">Patiriisocius hiemis</name>
    <dbReference type="NCBI Taxonomy" id="3075604"/>
    <lineage>
        <taxon>Bacteria</taxon>
        <taxon>Pseudomonadati</taxon>
        <taxon>Bacteroidota</taxon>
        <taxon>Flavobacteriia</taxon>
        <taxon>Flavobacteriales</taxon>
        <taxon>Flavobacteriaceae</taxon>
        <taxon>Patiriisocius</taxon>
    </lineage>
</organism>
<dbReference type="EMBL" id="JAVRHZ010000001">
    <property type="protein sequence ID" value="MDT0554495.1"/>
    <property type="molecule type" value="Genomic_DNA"/>
</dbReference>
<keyword evidence="2" id="KW-1185">Reference proteome</keyword>
<sequence>MRKLKTHYTGVEVMEYYQISERTLRYRLATLKKKYKGQPSLLSKQNNVWRIHNSIIEHFEPKRKRLD</sequence>
<protein>
    <submittedName>
        <fullName evidence="1">Uncharacterized protein</fullName>
    </submittedName>
</protein>
<comment type="caution">
    <text evidence="1">The sequence shown here is derived from an EMBL/GenBank/DDBJ whole genome shotgun (WGS) entry which is preliminary data.</text>
</comment>
<reference evidence="1 2" key="1">
    <citation type="submission" date="2023-09" db="EMBL/GenBank/DDBJ databases">
        <authorList>
            <person name="Rey-Velasco X."/>
        </authorList>
    </citation>
    <scope>NUCLEOTIDE SEQUENCE [LARGE SCALE GENOMIC DNA]</scope>
    <source>
        <strain evidence="1 2">W242</strain>
    </source>
</reference>
<gene>
    <name evidence="1" type="ORF">RM538_00655</name>
</gene>
<dbReference type="RefSeq" id="WP_311331460.1">
    <property type="nucleotide sequence ID" value="NZ_JAVRHZ010000001.1"/>
</dbReference>
<dbReference type="Proteomes" id="UP001254488">
    <property type="component" value="Unassembled WGS sequence"/>
</dbReference>